<feature type="transmembrane region" description="Helical" evidence="1">
    <location>
        <begin position="46"/>
        <end position="65"/>
    </location>
</feature>
<sequence>MITVVSAAQAVAWWVLGALWLLTSPGVLVAFAAVGDPPPGFRPGWVMAFLGWLSIPVTVVGALVAEGPWTWLPLASVAALPVGYLVMRVGIRIARRPRSGP</sequence>
<name>A0A4R6VA49_9PSEU</name>
<protein>
    <submittedName>
        <fullName evidence="2">Uncharacterized protein</fullName>
    </submittedName>
</protein>
<dbReference type="Proteomes" id="UP000295705">
    <property type="component" value="Unassembled WGS sequence"/>
</dbReference>
<keyword evidence="3" id="KW-1185">Reference proteome</keyword>
<dbReference type="AlphaFoldDB" id="A0A4R6VA49"/>
<accession>A0A4R6VA49</accession>
<keyword evidence="1" id="KW-0812">Transmembrane</keyword>
<reference evidence="2 3" key="1">
    <citation type="submission" date="2019-03" db="EMBL/GenBank/DDBJ databases">
        <title>Genomic Encyclopedia of Type Strains, Phase IV (KMG-IV): sequencing the most valuable type-strain genomes for metagenomic binning, comparative biology and taxonomic classification.</title>
        <authorList>
            <person name="Goeker M."/>
        </authorList>
    </citation>
    <scope>NUCLEOTIDE SEQUENCE [LARGE SCALE GENOMIC DNA]</scope>
    <source>
        <strain evidence="2 3">DSM 45775</strain>
    </source>
</reference>
<feature type="transmembrane region" description="Helical" evidence="1">
    <location>
        <begin position="12"/>
        <end position="34"/>
    </location>
</feature>
<dbReference type="EMBL" id="SNYO01000004">
    <property type="protein sequence ID" value="TDQ58603.1"/>
    <property type="molecule type" value="Genomic_DNA"/>
</dbReference>
<gene>
    <name evidence="2" type="ORF">EV188_104348</name>
</gene>
<evidence type="ECO:0000256" key="1">
    <source>
        <dbReference type="SAM" id="Phobius"/>
    </source>
</evidence>
<comment type="caution">
    <text evidence="2">The sequence shown here is derived from an EMBL/GenBank/DDBJ whole genome shotgun (WGS) entry which is preliminary data.</text>
</comment>
<evidence type="ECO:0000313" key="3">
    <source>
        <dbReference type="Proteomes" id="UP000295705"/>
    </source>
</evidence>
<keyword evidence="1" id="KW-1133">Transmembrane helix</keyword>
<keyword evidence="1" id="KW-0472">Membrane</keyword>
<organism evidence="2 3">
    <name type="scientific">Actinomycetospora succinea</name>
    <dbReference type="NCBI Taxonomy" id="663603"/>
    <lineage>
        <taxon>Bacteria</taxon>
        <taxon>Bacillati</taxon>
        <taxon>Actinomycetota</taxon>
        <taxon>Actinomycetes</taxon>
        <taxon>Pseudonocardiales</taxon>
        <taxon>Pseudonocardiaceae</taxon>
        <taxon>Actinomycetospora</taxon>
    </lineage>
</organism>
<feature type="transmembrane region" description="Helical" evidence="1">
    <location>
        <begin position="71"/>
        <end position="91"/>
    </location>
</feature>
<evidence type="ECO:0000313" key="2">
    <source>
        <dbReference type="EMBL" id="TDQ58603.1"/>
    </source>
</evidence>
<proteinExistence type="predicted"/>